<proteinExistence type="predicted"/>
<evidence type="ECO:0000256" key="1">
    <source>
        <dbReference type="SAM" id="MobiDB-lite"/>
    </source>
</evidence>
<name>A0A1H5QD45_9PSEU</name>
<organism evidence="2 3">
    <name type="scientific">Amycolatopsis pretoriensis</name>
    <dbReference type="NCBI Taxonomy" id="218821"/>
    <lineage>
        <taxon>Bacteria</taxon>
        <taxon>Bacillati</taxon>
        <taxon>Actinomycetota</taxon>
        <taxon>Actinomycetes</taxon>
        <taxon>Pseudonocardiales</taxon>
        <taxon>Pseudonocardiaceae</taxon>
        <taxon>Amycolatopsis</taxon>
    </lineage>
</organism>
<dbReference type="Proteomes" id="UP000198878">
    <property type="component" value="Unassembled WGS sequence"/>
</dbReference>
<evidence type="ECO:0000313" key="2">
    <source>
        <dbReference type="EMBL" id="SEF23986.1"/>
    </source>
</evidence>
<dbReference type="OrthoDB" id="3632110at2"/>
<sequence>MRETTAETVEATIGALVLPRANRAGARNQALAGTRPRVSGSTLDTLGGPTVVTNGTFAL</sequence>
<accession>A0A1H5QD45</accession>
<reference evidence="3" key="1">
    <citation type="submission" date="2016-10" db="EMBL/GenBank/DDBJ databases">
        <authorList>
            <person name="Varghese N."/>
            <person name="Submissions S."/>
        </authorList>
    </citation>
    <scope>NUCLEOTIDE SEQUENCE [LARGE SCALE GENOMIC DNA]</scope>
    <source>
        <strain evidence="3">DSM 44654</strain>
    </source>
</reference>
<gene>
    <name evidence="2" type="ORF">SAMN05421837_102512</name>
</gene>
<keyword evidence="3" id="KW-1185">Reference proteome</keyword>
<dbReference type="STRING" id="218821.SAMN05421837_102512"/>
<dbReference type="RefSeq" id="WP_086678255.1">
    <property type="nucleotide sequence ID" value="NZ_FNUJ01000002.1"/>
</dbReference>
<dbReference type="EMBL" id="FNUJ01000002">
    <property type="protein sequence ID" value="SEF23986.1"/>
    <property type="molecule type" value="Genomic_DNA"/>
</dbReference>
<dbReference type="AlphaFoldDB" id="A0A1H5QD45"/>
<evidence type="ECO:0000313" key="3">
    <source>
        <dbReference type="Proteomes" id="UP000198878"/>
    </source>
</evidence>
<protein>
    <submittedName>
        <fullName evidence="2">Uncharacterized protein</fullName>
    </submittedName>
</protein>
<feature type="region of interest" description="Disordered" evidence="1">
    <location>
        <begin position="25"/>
        <end position="46"/>
    </location>
</feature>